<dbReference type="InterPro" id="IPR000688">
    <property type="entry name" value="HypA/HybF"/>
</dbReference>
<evidence type="ECO:0000313" key="4">
    <source>
        <dbReference type="EMBL" id="UYW02310.1"/>
    </source>
</evidence>
<name>A0ABY6M3A4_9FLAO</name>
<dbReference type="Proteomes" id="UP001163328">
    <property type="component" value="Chromosome"/>
</dbReference>
<sequence length="115" mass="13117">MHELTIVKDIFSTLEEHYQTKVDDIQKIQITAGLLSNVQPVLIQNAFDAFITDNPSYQNMELEVVVNDIVAHCHKCDKDFKVLYHKFVCDCGTPSADIVQGNELYISQVIFKQTL</sequence>
<reference evidence="4" key="1">
    <citation type="submission" date="2021-08" db="EMBL/GenBank/DDBJ databases">
        <title>Flavobacterium sp. strain CC-SYL302.</title>
        <authorList>
            <person name="Lin S.-Y."/>
            <person name="Lee T.-H."/>
            <person name="Young C.-C."/>
        </authorList>
    </citation>
    <scope>NUCLEOTIDE SEQUENCE</scope>
    <source>
        <strain evidence="4">CC-SYL302</strain>
    </source>
</reference>
<keyword evidence="3" id="KW-0862">Zinc</keyword>
<evidence type="ECO:0000256" key="2">
    <source>
        <dbReference type="ARBA" id="ARBA00022723"/>
    </source>
</evidence>
<dbReference type="Pfam" id="PF01155">
    <property type="entry name" value="HypA"/>
    <property type="match status" value="1"/>
</dbReference>
<keyword evidence="5" id="KW-1185">Reference proteome</keyword>
<keyword evidence="1" id="KW-0533">Nickel</keyword>
<dbReference type="EMBL" id="CP081495">
    <property type="protein sequence ID" value="UYW02310.1"/>
    <property type="molecule type" value="Genomic_DNA"/>
</dbReference>
<dbReference type="RefSeq" id="WP_264434848.1">
    <property type="nucleotide sequence ID" value="NZ_CP081495.1"/>
</dbReference>
<dbReference type="PIRSF" id="PIRSF004761">
    <property type="entry name" value="Hydrgn_mat_HypA"/>
    <property type="match status" value="1"/>
</dbReference>
<evidence type="ECO:0000313" key="5">
    <source>
        <dbReference type="Proteomes" id="UP001163328"/>
    </source>
</evidence>
<accession>A0ABY6M3A4</accession>
<dbReference type="Gene3D" id="3.30.2320.80">
    <property type="match status" value="1"/>
</dbReference>
<evidence type="ECO:0000256" key="3">
    <source>
        <dbReference type="ARBA" id="ARBA00022833"/>
    </source>
</evidence>
<organism evidence="4 5">
    <name type="scientific">Flavobacterium agricola</name>
    <dbReference type="NCBI Taxonomy" id="2870839"/>
    <lineage>
        <taxon>Bacteria</taxon>
        <taxon>Pseudomonadati</taxon>
        <taxon>Bacteroidota</taxon>
        <taxon>Flavobacteriia</taxon>
        <taxon>Flavobacteriales</taxon>
        <taxon>Flavobacteriaceae</taxon>
        <taxon>Flavobacterium</taxon>
    </lineage>
</organism>
<dbReference type="PANTHER" id="PTHR34535:SF3">
    <property type="entry name" value="HYDROGENASE MATURATION FACTOR HYPA"/>
    <property type="match status" value="1"/>
</dbReference>
<gene>
    <name evidence="4" type="ORF">K5I29_05265</name>
</gene>
<evidence type="ECO:0000256" key="1">
    <source>
        <dbReference type="ARBA" id="ARBA00022596"/>
    </source>
</evidence>
<proteinExistence type="predicted"/>
<keyword evidence="2" id="KW-0479">Metal-binding</keyword>
<protein>
    <submittedName>
        <fullName evidence="4">Hydrogenase maturation nickel metallochaperone HypA</fullName>
    </submittedName>
</protein>
<dbReference type="PANTHER" id="PTHR34535">
    <property type="entry name" value="HYDROGENASE MATURATION FACTOR HYPA"/>
    <property type="match status" value="1"/>
</dbReference>